<dbReference type="SUPFAM" id="SSF140111">
    <property type="entry name" value="Endosomal sorting complex assembly domain"/>
    <property type="match status" value="1"/>
</dbReference>
<evidence type="ECO:0000313" key="10">
    <source>
        <dbReference type="Proteomes" id="UP000886520"/>
    </source>
</evidence>
<comment type="caution">
    <text evidence="9">The sequence shown here is derived from an EMBL/GenBank/DDBJ whole genome shotgun (WGS) entry which is preliminary data.</text>
</comment>
<gene>
    <name evidence="9" type="ORF">GOP47_0020857</name>
</gene>
<name>A0A9D4UAD1_ADICA</name>
<protein>
    <recommendedName>
        <fullName evidence="8">VPS37 C-terminal domain-containing protein</fullName>
    </recommendedName>
</protein>
<feature type="domain" description="VPS37 C-terminal" evidence="8">
    <location>
        <begin position="137"/>
        <end position="217"/>
    </location>
</feature>
<comment type="subcellular location">
    <subcellularLocation>
        <location evidence="1">Endosome</location>
    </subcellularLocation>
</comment>
<reference evidence="9" key="1">
    <citation type="submission" date="2021-01" db="EMBL/GenBank/DDBJ databases">
        <title>Adiantum capillus-veneris genome.</title>
        <authorList>
            <person name="Fang Y."/>
            <person name="Liao Q."/>
        </authorList>
    </citation>
    <scope>NUCLEOTIDE SEQUENCE</scope>
    <source>
        <strain evidence="9">H3</strain>
        <tissue evidence="9">Leaf</tissue>
    </source>
</reference>
<dbReference type="GO" id="GO:0006612">
    <property type="term" value="P:protein targeting to membrane"/>
    <property type="evidence" value="ECO:0007669"/>
    <property type="project" value="TreeGrafter"/>
</dbReference>
<keyword evidence="3 6" id="KW-0813">Transport</keyword>
<dbReference type="PROSITE" id="PS51314">
    <property type="entry name" value="VPS37_C"/>
    <property type="match status" value="1"/>
</dbReference>
<evidence type="ECO:0000256" key="3">
    <source>
        <dbReference type="ARBA" id="ARBA00022448"/>
    </source>
</evidence>
<sequence length="217" mass="24818">MWPYSNGSYPQQSWYPTPQYVPEPTSAGGNSSSPQINEFRPFSSQPPTGSSSSDVFLALRNKSTEELQRFLSDQDAYNAFLHSSDAVKQIESVWKEMVNRNVELAKQNLEKESDLFQLKNQCTIIRTTELAAAQERFNEVRKKETDIKALFSPAVLIERLQDAASKIDDESEGLFKQLLSEEISVSDFLQSYRKMRYLYHKRTLTRLAAKTSMLIQG</sequence>
<dbReference type="OrthoDB" id="10260857at2759"/>
<dbReference type="InterPro" id="IPR009851">
    <property type="entry name" value="Mod_r"/>
</dbReference>
<dbReference type="GO" id="GO:0000813">
    <property type="term" value="C:ESCRT I complex"/>
    <property type="evidence" value="ECO:0007669"/>
    <property type="project" value="TreeGrafter"/>
</dbReference>
<dbReference type="Proteomes" id="UP000886520">
    <property type="component" value="Chromosome 20"/>
</dbReference>
<keyword evidence="10" id="KW-1185">Reference proteome</keyword>
<feature type="compositionally biased region" description="Polar residues" evidence="7">
    <location>
        <begin position="1"/>
        <end position="16"/>
    </location>
</feature>
<keyword evidence="5 6" id="KW-0653">Protein transport</keyword>
<accession>A0A9D4UAD1</accession>
<proteinExistence type="inferred from homology"/>
<evidence type="ECO:0000256" key="6">
    <source>
        <dbReference type="PROSITE-ProRule" id="PRU00646"/>
    </source>
</evidence>
<dbReference type="Gene3D" id="1.10.287.660">
    <property type="entry name" value="Helix hairpin bin"/>
    <property type="match status" value="1"/>
</dbReference>
<evidence type="ECO:0000256" key="4">
    <source>
        <dbReference type="ARBA" id="ARBA00022753"/>
    </source>
</evidence>
<feature type="compositionally biased region" description="Polar residues" evidence="7">
    <location>
        <begin position="27"/>
        <end position="36"/>
    </location>
</feature>
<evidence type="ECO:0000313" key="9">
    <source>
        <dbReference type="EMBL" id="KAI5064187.1"/>
    </source>
</evidence>
<dbReference type="InterPro" id="IPR029012">
    <property type="entry name" value="Helix_hairpin_bin_sf"/>
</dbReference>
<feature type="region of interest" description="Disordered" evidence="7">
    <location>
        <begin position="1"/>
        <end position="54"/>
    </location>
</feature>
<dbReference type="PANTHER" id="PTHR13678">
    <property type="entry name" value="VACUOLAR PROTEIN SORTING-ASSOCIATED PROTEIN 37"/>
    <property type="match status" value="1"/>
</dbReference>
<dbReference type="GO" id="GO:0006623">
    <property type="term" value="P:protein targeting to vacuole"/>
    <property type="evidence" value="ECO:0007669"/>
    <property type="project" value="TreeGrafter"/>
</dbReference>
<evidence type="ECO:0000256" key="5">
    <source>
        <dbReference type="ARBA" id="ARBA00022927"/>
    </source>
</evidence>
<evidence type="ECO:0000256" key="1">
    <source>
        <dbReference type="ARBA" id="ARBA00004177"/>
    </source>
</evidence>
<dbReference type="GO" id="GO:0043162">
    <property type="term" value="P:ubiquitin-dependent protein catabolic process via the multivesicular body sorting pathway"/>
    <property type="evidence" value="ECO:0007669"/>
    <property type="project" value="TreeGrafter"/>
</dbReference>
<feature type="compositionally biased region" description="Low complexity" evidence="7">
    <location>
        <begin position="41"/>
        <end position="53"/>
    </location>
</feature>
<evidence type="ECO:0000259" key="8">
    <source>
        <dbReference type="PROSITE" id="PS51314"/>
    </source>
</evidence>
<dbReference type="PANTHER" id="PTHR13678:SF2">
    <property type="entry name" value="VACUOLAR PROTEIN SORTING-ASSOCIATED PROTEIN 37A"/>
    <property type="match status" value="1"/>
</dbReference>
<comment type="similarity">
    <text evidence="2">Belongs to the VPS37 family.</text>
</comment>
<evidence type="ECO:0000256" key="7">
    <source>
        <dbReference type="SAM" id="MobiDB-lite"/>
    </source>
</evidence>
<dbReference type="Pfam" id="PF07200">
    <property type="entry name" value="Mod_r"/>
    <property type="match status" value="1"/>
</dbReference>
<organism evidence="9 10">
    <name type="scientific">Adiantum capillus-veneris</name>
    <name type="common">Maidenhair fern</name>
    <dbReference type="NCBI Taxonomy" id="13818"/>
    <lineage>
        <taxon>Eukaryota</taxon>
        <taxon>Viridiplantae</taxon>
        <taxon>Streptophyta</taxon>
        <taxon>Embryophyta</taxon>
        <taxon>Tracheophyta</taxon>
        <taxon>Polypodiopsida</taxon>
        <taxon>Polypodiidae</taxon>
        <taxon>Polypodiales</taxon>
        <taxon>Pteridineae</taxon>
        <taxon>Pteridaceae</taxon>
        <taxon>Vittarioideae</taxon>
        <taxon>Adiantum</taxon>
    </lineage>
</organism>
<evidence type="ECO:0000256" key="2">
    <source>
        <dbReference type="ARBA" id="ARBA00007617"/>
    </source>
</evidence>
<dbReference type="EMBL" id="JABFUD020000020">
    <property type="protein sequence ID" value="KAI5064187.1"/>
    <property type="molecule type" value="Genomic_DNA"/>
</dbReference>
<keyword evidence="4" id="KW-0967">Endosome</keyword>
<dbReference type="AlphaFoldDB" id="A0A9D4UAD1"/>
<dbReference type="InterPro" id="IPR037202">
    <property type="entry name" value="ESCRT_assembly_dom"/>
</dbReference>